<protein>
    <submittedName>
        <fullName evidence="2">Uncharacterized protein</fullName>
    </submittedName>
</protein>
<keyword evidence="3" id="KW-1185">Reference proteome</keyword>
<proteinExistence type="predicted"/>
<accession>A0A2A9G368</accession>
<evidence type="ECO:0000256" key="1">
    <source>
        <dbReference type="SAM" id="MobiDB-lite"/>
    </source>
</evidence>
<sequence length="71" mass="7544">MKGPFTDSESVKGPFTDLHTDFADTLALDGHGARADFVDEGERGRSLDDDRLAGAKGPRADGRPAGSSLRR</sequence>
<reference evidence="2 3" key="1">
    <citation type="submission" date="2017-10" db="EMBL/GenBank/DDBJ databases">
        <title>Sequencing the genomes of 1000 actinobacteria strains.</title>
        <authorList>
            <person name="Klenk H.-P."/>
        </authorList>
    </citation>
    <scope>NUCLEOTIDE SEQUENCE [LARGE SCALE GENOMIC DNA]</scope>
    <source>
        <strain evidence="2 3">DSM 46092</strain>
    </source>
</reference>
<feature type="compositionally biased region" description="Basic and acidic residues" evidence="1">
    <location>
        <begin position="35"/>
        <end position="62"/>
    </location>
</feature>
<gene>
    <name evidence="2" type="ORF">ATK36_0657</name>
</gene>
<evidence type="ECO:0000313" key="2">
    <source>
        <dbReference type="EMBL" id="PFG57099.1"/>
    </source>
</evidence>
<organism evidence="2 3">
    <name type="scientific">Amycolatopsis sulphurea</name>
    <dbReference type="NCBI Taxonomy" id="76022"/>
    <lineage>
        <taxon>Bacteria</taxon>
        <taxon>Bacillati</taxon>
        <taxon>Actinomycetota</taxon>
        <taxon>Actinomycetes</taxon>
        <taxon>Pseudonocardiales</taxon>
        <taxon>Pseudonocardiaceae</taxon>
        <taxon>Amycolatopsis</taxon>
    </lineage>
</organism>
<feature type="region of interest" description="Disordered" evidence="1">
    <location>
        <begin position="35"/>
        <end position="71"/>
    </location>
</feature>
<dbReference type="Proteomes" id="UP000243542">
    <property type="component" value="Unassembled WGS sequence"/>
</dbReference>
<evidence type="ECO:0000313" key="3">
    <source>
        <dbReference type="Proteomes" id="UP000243542"/>
    </source>
</evidence>
<dbReference type="AlphaFoldDB" id="A0A2A9G368"/>
<comment type="caution">
    <text evidence="2">The sequence shown here is derived from an EMBL/GenBank/DDBJ whole genome shotgun (WGS) entry which is preliminary data.</text>
</comment>
<name>A0A2A9G368_9PSEU</name>
<dbReference type="EMBL" id="PDJK01000001">
    <property type="protein sequence ID" value="PFG57099.1"/>
    <property type="molecule type" value="Genomic_DNA"/>
</dbReference>